<dbReference type="Proteomes" id="UP001300692">
    <property type="component" value="Unassembled WGS sequence"/>
</dbReference>
<dbReference type="EMBL" id="JAOYOD010000001">
    <property type="protein sequence ID" value="MCV9385102.1"/>
    <property type="molecule type" value="Genomic_DNA"/>
</dbReference>
<dbReference type="RefSeq" id="WP_264135898.1">
    <property type="nucleotide sequence ID" value="NZ_JAOYOD010000001.1"/>
</dbReference>
<reference evidence="1 2" key="1">
    <citation type="submission" date="2022-10" db="EMBL/GenBank/DDBJ databases">
        <title>Comparative genomics and taxonomic characterization of three novel marine species of genus Reichenbachiella exhibiting antioxidant and polysaccharide degradation activities.</title>
        <authorList>
            <person name="Muhammad N."/>
            <person name="Lee Y.-J."/>
            <person name="Ko J."/>
            <person name="Kim S.-G."/>
        </authorList>
    </citation>
    <scope>NUCLEOTIDE SEQUENCE [LARGE SCALE GENOMIC DNA]</scope>
    <source>
        <strain evidence="1 2">ABR2-5</strain>
    </source>
</reference>
<proteinExistence type="predicted"/>
<name>A0ABT3CNE1_9BACT</name>
<keyword evidence="2" id="KW-1185">Reference proteome</keyword>
<comment type="caution">
    <text evidence="1">The sequence shown here is derived from an EMBL/GenBank/DDBJ whole genome shotgun (WGS) entry which is preliminary data.</text>
</comment>
<evidence type="ECO:0000313" key="1">
    <source>
        <dbReference type="EMBL" id="MCV9385102.1"/>
    </source>
</evidence>
<accession>A0ABT3CNE1</accession>
<organism evidence="1 2">
    <name type="scientific">Reichenbachiella ulvae</name>
    <dbReference type="NCBI Taxonomy" id="2980104"/>
    <lineage>
        <taxon>Bacteria</taxon>
        <taxon>Pseudomonadati</taxon>
        <taxon>Bacteroidota</taxon>
        <taxon>Cytophagia</taxon>
        <taxon>Cytophagales</taxon>
        <taxon>Reichenbachiellaceae</taxon>
        <taxon>Reichenbachiella</taxon>
    </lineage>
</organism>
<protein>
    <submittedName>
        <fullName evidence="1">Uncharacterized protein</fullName>
    </submittedName>
</protein>
<gene>
    <name evidence="1" type="ORF">N7U62_00425</name>
</gene>
<sequence>MGIQIASLAIASTSSDSKIRYLYIMTLEQKKISLINWIANLEDEVVLDQIAGIQKLSFENLPDAIVQLLKIAEAEPDDSLTVHTSVRDILK</sequence>
<evidence type="ECO:0000313" key="2">
    <source>
        <dbReference type="Proteomes" id="UP001300692"/>
    </source>
</evidence>